<evidence type="ECO:0000256" key="2">
    <source>
        <dbReference type="SAM" id="Phobius"/>
    </source>
</evidence>
<dbReference type="EMBL" id="JAULSV010000006">
    <property type="protein sequence ID" value="KAK0640626.1"/>
    <property type="molecule type" value="Genomic_DNA"/>
</dbReference>
<feature type="region of interest" description="Disordered" evidence="1">
    <location>
        <begin position="155"/>
        <end position="181"/>
    </location>
</feature>
<protein>
    <submittedName>
        <fullName evidence="3">Uncharacterized protein</fullName>
    </submittedName>
</protein>
<dbReference type="Proteomes" id="UP001174936">
    <property type="component" value="Unassembled WGS sequence"/>
</dbReference>
<sequence>MIQPQTETDRHHPNLPGSYPTSYMTRSHAVDEAKSWNSFDTMEASLDTRQILLDNMRTLLDGMQTTLNIMQTILIAFQTILNSILTAVGATPALGPMRAALDAVQAVLNTSGQTSLNSLQTAINCLQTAINAMQTALNSAQTPSNATMDLESDTDTIMTPTSTASQRSTTPASSSYAQERRPLATHLKLNREQTASTPPKRNNWVLFHAVVLNCVISASLIIAFMCPGLVPVSTLTGSLFTGTQNAPTPAASRTFPQSNSQLSTNPVFLWNRTRVDIVFPEPDGKCKARFGLENALVAEIGAFSCMKCVCDEEEQRVIGGERRSPFFDHHPAEWIWGCGDMVCFGPTKTVRADEWVPAELLTPLGGGVEFYTVKSD</sequence>
<reference evidence="3" key="1">
    <citation type="submission" date="2023-06" db="EMBL/GenBank/DDBJ databases">
        <title>Genome-scale phylogeny and comparative genomics of the fungal order Sordariales.</title>
        <authorList>
            <consortium name="Lawrence Berkeley National Laboratory"/>
            <person name="Hensen N."/>
            <person name="Bonometti L."/>
            <person name="Westerberg I."/>
            <person name="Brannstrom I.O."/>
            <person name="Guillou S."/>
            <person name="Cros-Aarteil S."/>
            <person name="Calhoun S."/>
            <person name="Haridas S."/>
            <person name="Kuo A."/>
            <person name="Mondo S."/>
            <person name="Pangilinan J."/>
            <person name="Riley R."/>
            <person name="Labutti K."/>
            <person name="Andreopoulos B."/>
            <person name="Lipzen A."/>
            <person name="Chen C."/>
            <person name="Yanf M."/>
            <person name="Daum C."/>
            <person name="Ng V."/>
            <person name="Clum A."/>
            <person name="Steindorff A."/>
            <person name="Ohm R."/>
            <person name="Martin F."/>
            <person name="Silar P."/>
            <person name="Natvig D."/>
            <person name="Lalanne C."/>
            <person name="Gautier V."/>
            <person name="Ament-Velasquez S.L."/>
            <person name="Kruys A."/>
            <person name="Hutchinson M.I."/>
            <person name="Powell A.J."/>
            <person name="Barry K."/>
            <person name="Miller A.N."/>
            <person name="Grigoriev I.V."/>
            <person name="Debuchy R."/>
            <person name="Gladieux P."/>
            <person name="Thoren M.H."/>
            <person name="Johannesson H."/>
        </authorList>
    </citation>
    <scope>NUCLEOTIDE SEQUENCE</scope>
    <source>
        <strain evidence="3">SMH2532-1</strain>
    </source>
</reference>
<name>A0AA40CIY7_9PEZI</name>
<organism evidence="3 4">
    <name type="scientific">Cercophora newfieldiana</name>
    <dbReference type="NCBI Taxonomy" id="92897"/>
    <lineage>
        <taxon>Eukaryota</taxon>
        <taxon>Fungi</taxon>
        <taxon>Dikarya</taxon>
        <taxon>Ascomycota</taxon>
        <taxon>Pezizomycotina</taxon>
        <taxon>Sordariomycetes</taxon>
        <taxon>Sordariomycetidae</taxon>
        <taxon>Sordariales</taxon>
        <taxon>Lasiosphaeriaceae</taxon>
        <taxon>Cercophora</taxon>
    </lineage>
</organism>
<accession>A0AA40CIY7</accession>
<keyword evidence="2" id="KW-1133">Transmembrane helix</keyword>
<gene>
    <name evidence="3" type="ORF">B0T16DRAFT_393056</name>
</gene>
<keyword evidence="4" id="KW-1185">Reference proteome</keyword>
<feature type="compositionally biased region" description="Polar residues" evidence="1">
    <location>
        <begin position="155"/>
        <end position="177"/>
    </location>
</feature>
<evidence type="ECO:0000313" key="4">
    <source>
        <dbReference type="Proteomes" id="UP001174936"/>
    </source>
</evidence>
<evidence type="ECO:0000256" key="1">
    <source>
        <dbReference type="SAM" id="MobiDB-lite"/>
    </source>
</evidence>
<keyword evidence="2" id="KW-0812">Transmembrane</keyword>
<evidence type="ECO:0000313" key="3">
    <source>
        <dbReference type="EMBL" id="KAK0640626.1"/>
    </source>
</evidence>
<feature type="region of interest" description="Disordered" evidence="1">
    <location>
        <begin position="1"/>
        <end position="20"/>
    </location>
</feature>
<keyword evidence="2" id="KW-0472">Membrane</keyword>
<feature type="transmembrane region" description="Helical" evidence="2">
    <location>
        <begin position="204"/>
        <end position="225"/>
    </location>
</feature>
<proteinExistence type="predicted"/>
<dbReference type="AlphaFoldDB" id="A0AA40CIY7"/>
<comment type="caution">
    <text evidence="3">The sequence shown here is derived from an EMBL/GenBank/DDBJ whole genome shotgun (WGS) entry which is preliminary data.</text>
</comment>